<evidence type="ECO:0000313" key="3">
    <source>
        <dbReference type="Proteomes" id="UP000181976"/>
    </source>
</evidence>
<name>A0A1I2APD3_9BACT</name>
<evidence type="ECO:0000259" key="1">
    <source>
        <dbReference type="Pfam" id="PF00691"/>
    </source>
</evidence>
<dbReference type="InParanoid" id="A0A1I2APD3"/>
<dbReference type="eggNOG" id="COG3637">
    <property type="taxonomic scope" value="Bacteria"/>
</dbReference>
<dbReference type="SUPFAM" id="SSF56925">
    <property type="entry name" value="OMPA-like"/>
    <property type="match status" value="1"/>
</dbReference>
<dbReference type="Gene3D" id="3.30.1330.60">
    <property type="entry name" value="OmpA-like domain"/>
    <property type="match status" value="1"/>
</dbReference>
<dbReference type="Proteomes" id="UP000181976">
    <property type="component" value="Unassembled WGS sequence"/>
</dbReference>
<dbReference type="STRING" id="385682.SAMN05444380_111121"/>
<feature type="domain" description="OmpA-like" evidence="1">
    <location>
        <begin position="332"/>
        <end position="416"/>
    </location>
</feature>
<dbReference type="InterPro" id="IPR011250">
    <property type="entry name" value="OMP/PagP_B-barrel"/>
</dbReference>
<proteinExistence type="predicted"/>
<gene>
    <name evidence="2" type="ORF">SAMN05444380_111121</name>
</gene>
<dbReference type="InterPro" id="IPR006665">
    <property type="entry name" value="OmpA-like"/>
</dbReference>
<dbReference type="EMBL" id="FONA01000011">
    <property type="protein sequence ID" value="SFE45428.1"/>
    <property type="molecule type" value="Genomic_DNA"/>
</dbReference>
<reference evidence="2 3" key="1">
    <citation type="submission" date="2016-10" db="EMBL/GenBank/DDBJ databases">
        <authorList>
            <person name="de Groot N.N."/>
        </authorList>
    </citation>
    <scope>NUCLEOTIDE SEQUENCE [LARGE SCALE GENOMIC DNA]</scope>
    <source>
        <strain evidence="2 3">DSM 19012</strain>
    </source>
</reference>
<keyword evidence="3" id="KW-1185">Reference proteome</keyword>
<dbReference type="SUPFAM" id="SSF103088">
    <property type="entry name" value="OmpA-like"/>
    <property type="match status" value="1"/>
</dbReference>
<accession>A0A1I2APD3</accession>
<dbReference type="Gene3D" id="2.40.160.20">
    <property type="match status" value="1"/>
</dbReference>
<dbReference type="AlphaFoldDB" id="A0A1I2APD3"/>
<protein>
    <submittedName>
        <fullName evidence="2">Outer membrane protein OmpA</fullName>
    </submittedName>
</protein>
<evidence type="ECO:0000313" key="2">
    <source>
        <dbReference type="EMBL" id="SFE45428.1"/>
    </source>
</evidence>
<dbReference type="InterPro" id="IPR036737">
    <property type="entry name" value="OmpA-like_sf"/>
</dbReference>
<dbReference type="OrthoDB" id="9805336at2"/>
<dbReference type="RefSeq" id="WP_010526419.1">
    <property type="nucleotide sequence ID" value="NZ_AFSL01000009.1"/>
</dbReference>
<organism evidence="2 3">
    <name type="scientific">Thermophagus xiamenensis</name>
    <dbReference type="NCBI Taxonomy" id="385682"/>
    <lineage>
        <taxon>Bacteria</taxon>
        <taxon>Pseudomonadati</taxon>
        <taxon>Bacteroidota</taxon>
        <taxon>Bacteroidia</taxon>
        <taxon>Marinilabiliales</taxon>
        <taxon>Marinilabiliaceae</taxon>
        <taxon>Thermophagus</taxon>
    </lineage>
</organism>
<dbReference type="Pfam" id="PF00691">
    <property type="entry name" value="OmpA"/>
    <property type="match status" value="1"/>
</dbReference>
<sequence>MRLSVIISFLLFTGVLLGQGKKDSVFIKTPEMIYSFGQKYNTWSVNGGFGSVFMYTDLREYTLIPNRDIHFGPTISLTKHLVPAFGFELQYLQSDIAGRENQYGFEGDLIDISVNGIAIINQMLPHPGPIDDHWNFYLKVGVGATLFRSRLLFSETGNVVQRGDLYGSSNPQYVVLGYDKDNPQKKVTRQKEIVVPLGVGVMYRLNNRFDMGLESILRFSAADNIDNILTGATNDRYLFTALNVSYKLGSKERRHMRWTYRSEGMDFLGRKQKNSIEDEIKRLAEDIAKYEANRPVKKDSVIISETLRVIYDRYNVKTLFFNKKQLNSFSLADQYLLGQIAVEMHHSPQKEVYLYGYSHSEKDAESNKLRSQKQCEAIKKFMVDELGILPTKINIVAQGADDPLNLSEQASEKVRNLVKQRVDIMVK</sequence>